<dbReference type="KEGG" id="cyc:PCC7424_5687"/>
<gene>
    <name evidence="1" type="ordered locus">PCC7424_5687</name>
</gene>
<dbReference type="Proteomes" id="UP000002384">
    <property type="component" value="Plasmid pP742401"/>
</dbReference>
<accession>B7KLT2</accession>
<dbReference type="AlphaFoldDB" id="B7KLT2"/>
<dbReference type="HOGENOM" id="CLU_089912_0_0_3"/>
<dbReference type="OrthoDB" id="7860618at2"/>
<name>B7KLT2_GLOC7</name>
<evidence type="ECO:0000313" key="1">
    <source>
        <dbReference type="EMBL" id="ACK73754.1"/>
    </source>
</evidence>
<dbReference type="RefSeq" id="WP_012599662.1">
    <property type="nucleotide sequence ID" value="NC_011738.1"/>
</dbReference>
<geneLocation type="plasmid" evidence="1 2">
    <name>pP742401</name>
</geneLocation>
<protein>
    <submittedName>
        <fullName evidence="1">Prophage CP4-57 regulatory</fullName>
    </submittedName>
</protein>
<sequence length="177" mass="19825">MPEYEFTLKFKLPNFNTNPEIYIDKLYESGCDDALIGVGTKGYIALNFIRESDSAYEAIKSAMENVKSVIPGVELVEALPDWVGVTDIANLLGCTRQNIQKLILKDNSSCPSAIHSGAQSIWHLAEFLTWLSEDKNYEIEESLLETAKITMNLNLAKEYKKLAPDLHESFKSLVTST</sequence>
<organism evidence="1 2">
    <name type="scientific">Gloeothece citriformis (strain PCC 7424)</name>
    <name type="common">Cyanothece sp. (strain PCC 7424)</name>
    <dbReference type="NCBI Taxonomy" id="65393"/>
    <lineage>
        <taxon>Bacteria</taxon>
        <taxon>Bacillati</taxon>
        <taxon>Cyanobacteriota</taxon>
        <taxon>Cyanophyceae</taxon>
        <taxon>Oscillatoriophycideae</taxon>
        <taxon>Chroococcales</taxon>
        <taxon>Aphanothecaceae</taxon>
        <taxon>Gloeothece</taxon>
        <taxon>Gloeothece citriformis</taxon>
    </lineage>
</organism>
<keyword evidence="1" id="KW-0614">Plasmid</keyword>
<reference evidence="2" key="1">
    <citation type="journal article" date="2011" name="MBio">
        <title>Novel metabolic attributes of the genus Cyanothece, comprising a group of unicellular nitrogen-fixing Cyanobacteria.</title>
        <authorList>
            <person name="Bandyopadhyay A."/>
            <person name="Elvitigala T."/>
            <person name="Welsh E."/>
            <person name="Stockel J."/>
            <person name="Liberton M."/>
            <person name="Min H."/>
            <person name="Sherman L.A."/>
            <person name="Pakrasi H.B."/>
        </authorList>
    </citation>
    <scope>NUCLEOTIDE SEQUENCE [LARGE SCALE GENOMIC DNA]</scope>
    <source>
        <strain evidence="2">PCC 7424</strain>
        <plasmid evidence="2">pP742401</plasmid>
    </source>
</reference>
<proteinExistence type="predicted"/>
<dbReference type="EMBL" id="CP001292">
    <property type="protein sequence ID" value="ACK73754.1"/>
    <property type="molecule type" value="Genomic_DNA"/>
</dbReference>
<dbReference type="eggNOG" id="COG3311">
    <property type="taxonomic scope" value="Bacteria"/>
</dbReference>
<evidence type="ECO:0000313" key="2">
    <source>
        <dbReference type="Proteomes" id="UP000002384"/>
    </source>
</evidence>
<keyword evidence="2" id="KW-1185">Reference proteome</keyword>